<protein>
    <submittedName>
        <fullName evidence="1">Uncharacterized protein</fullName>
    </submittedName>
</protein>
<reference evidence="1" key="1">
    <citation type="submission" date="2021-10" db="EMBL/GenBank/DDBJ databases">
        <authorList>
            <person name="Lyu M."/>
            <person name="Wang X."/>
            <person name="Meng X."/>
            <person name="Xu K."/>
        </authorList>
    </citation>
    <scope>NUCLEOTIDE SEQUENCE</scope>
    <source>
        <strain evidence="1">A6</strain>
    </source>
</reference>
<dbReference type="RefSeq" id="WP_230525303.1">
    <property type="nucleotide sequence ID" value="NZ_JAJGAK010000001.1"/>
</dbReference>
<evidence type="ECO:0000313" key="1">
    <source>
        <dbReference type="EMBL" id="MCC8361649.1"/>
    </source>
</evidence>
<comment type="caution">
    <text evidence="1">The sequence shown here is derived from an EMBL/GenBank/DDBJ whole genome shotgun (WGS) entry which is preliminary data.</text>
</comment>
<organism evidence="1 2">
    <name type="scientific">Noviluteimonas lactosilytica</name>
    <dbReference type="NCBI Taxonomy" id="2888523"/>
    <lineage>
        <taxon>Bacteria</taxon>
        <taxon>Pseudomonadati</taxon>
        <taxon>Pseudomonadota</taxon>
        <taxon>Gammaproteobacteria</taxon>
        <taxon>Lysobacterales</taxon>
        <taxon>Lysobacteraceae</taxon>
        <taxon>Noviluteimonas</taxon>
    </lineage>
</organism>
<dbReference type="EMBL" id="JAJGAK010000001">
    <property type="protein sequence ID" value="MCC8361649.1"/>
    <property type="molecule type" value="Genomic_DNA"/>
</dbReference>
<sequence length="104" mass="12042">MSFAYEPPTRPLPPACRWLVQADTAHLLWNAGCIAIVYRERDGAWATQINWQKSTLRARCGSMAQGRRWIERWMEKQRGLPGSGARHVVRKPGWMQAFENFATR</sequence>
<accession>A0ABS8JDH1</accession>
<gene>
    <name evidence="1" type="ORF">LK996_00935</name>
</gene>
<dbReference type="Proteomes" id="UP001165293">
    <property type="component" value="Unassembled WGS sequence"/>
</dbReference>
<proteinExistence type="predicted"/>
<name>A0ABS8JDH1_9GAMM</name>
<evidence type="ECO:0000313" key="2">
    <source>
        <dbReference type="Proteomes" id="UP001165293"/>
    </source>
</evidence>
<keyword evidence="2" id="KW-1185">Reference proteome</keyword>